<name>A0A1H4LPS3_9MICC</name>
<keyword evidence="1" id="KW-0472">Membrane</keyword>
<feature type="transmembrane region" description="Helical" evidence="1">
    <location>
        <begin position="279"/>
        <end position="299"/>
    </location>
</feature>
<keyword evidence="3" id="KW-1185">Reference proteome</keyword>
<feature type="transmembrane region" description="Helical" evidence="1">
    <location>
        <begin position="243"/>
        <end position="267"/>
    </location>
</feature>
<feature type="transmembrane region" description="Helical" evidence="1">
    <location>
        <begin position="333"/>
        <end position="353"/>
    </location>
</feature>
<organism evidence="2 3">
    <name type="scientific">Arthrobacter woluwensis</name>
    <dbReference type="NCBI Taxonomy" id="156980"/>
    <lineage>
        <taxon>Bacteria</taxon>
        <taxon>Bacillati</taxon>
        <taxon>Actinomycetota</taxon>
        <taxon>Actinomycetes</taxon>
        <taxon>Micrococcales</taxon>
        <taxon>Micrococcaceae</taxon>
        <taxon>Arthrobacter</taxon>
    </lineage>
</organism>
<dbReference type="Proteomes" id="UP000182652">
    <property type="component" value="Unassembled WGS sequence"/>
</dbReference>
<feature type="transmembrane region" description="Helical" evidence="1">
    <location>
        <begin position="163"/>
        <end position="189"/>
    </location>
</feature>
<dbReference type="RefSeq" id="WP_066211790.1">
    <property type="nucleotide sequence ID" value="NZ_FNSN01000003.1"/>
</dbReference>
<dbReference type="InterPro" id="IPR011701">
    <property type="entry name" value="MFS"/>
</dbReference>
<reference evidence="2 3" key="1">
    <citation type="submission" date="2016-10" db="EMBL/GenBank/DDBJ databases">
        <authorList>
            <person name="de Groot N.N."/>
        </authorList>
    </citation>
    <scope>NUCLEOTIDE SEQUENCE [LARGE SCALE GENOMIC DNA]</scope>
    <source>
        <strain evidence="2 3">DSM 10495</strain>
    </source>
</reference>
<evidence type="ECO:0000313" key="3">
    <source>
        <dbReference type="Proteomes" id="UP000182652"/>
    </source>
</evidence>
<accession>A0A1H4LPS3</accession>
<keyword evidence="1" id="KW-0812">Transmembrane</keyword>
<feature type="transmembrane region" description="Helical" evidence="1">
    <location>
        <begin position="308"/>
        <end position="327"/>
    </location>
</feature>
<keyword evidence="1" id="KW-1133">Transmembrane helix</keyword>
<feature type="transmembrane region" description="Helical" evidence="1">
    <location>
        <begin position="365"/>
        <end position="389"/>
    </location>
</feature>
<dbReference type="GO" id="GO:0022857">
    <property type="term" value="F:transmembrane transporter activity"/>
    <property type="evidence" value="ECO:0007669"/>
    <property type="project" value="InterPro"/>
</dbReference>
<dbReference type="InterPro" id="IPR036259">
    <property type="entry name" value="MFS_trans_sf"/>
</dbReference>
<proteinExistence type="predicted"/>
<dbReference type="AlphaFoldDB" id="A0A1H4LPS3"/>
<evidence type="ECO:0000256" key="1">
    <source>
        <dbReference type="SAM" id="Phobius"/>
    </source>
</evidence>
<evidence type="ECO:0000313" key="2">
    <source>
        <dbReference type="EMBL" id="SEB72285.1"/>
    </source>
</evidence>
<dbReference type="EMBL" id="FNSN01000003">
    <property type="protein sequence ID" value="SEB72285.1"/>
    <property type="molecule type" value="Genomic_DNA"/>
</dbReference>
<dbReference type="Pfam" id="PF07690">
    <property type="entry name" value="MFS_1"/>
    <property type="match status" value="1"/>
</dbReference>
<dbReference type="Gene3D" id="1.20.1250.20">
    <property type="entry name" value="MFS general substrate transporter like domains"/>
    <property type="match status" value="2"/>
</dbReference>
<feature type="transmembrane region" description="Helical" evidence="1">
    <location>
        <begin position="395"/>
        <end position="416"/>
    </location>
</feature>
<sequence>MPATPTSESTAPILSPAALADASALATGTGGSGRRKVLLALVGVILVGLNLRVGITSAAALFHELQQALGYGAFIASLLPSIPTLCFAFAGLATNPLSRRLGVENTVVFALFLLTCGLAIRGIPSTVALLVGSVVAMSGLAICNVSMPVLIRQDHADRTSLVTGLYTFTMTIGATTAATVSVPLAHALGSPSAGLASWSVIAALGLLGFIPLALGRRRSRNLAPDVAPEQRHGIWAALRGRKAVLIAIVFSTQGFLAYAVMSWYAYILSDNGMDATQSGLMFGVMQFVSMFAGMLFLAFGSRNSTRPWALAIPAACTVAGIILLMVAPIQTALLSACLTGLGLGIFPLVLAIISQSGRTPAETTALSTAAQSLGYFFSALGPLGIGLLHGLTGQWILPLGVAVGVAVVLTVAAFVLGRLHSGHGPRVVVASQQASRSGE</sequence>
<dbReference type="PANTHER" id="PTHR23523:SF2">
    <property type="entry name" value="2-NITROIMIDAZOLE TRANSPORTER"/>
    <property type="match status" value="1"/>
</dbReference>
<dbReference type="InterPro" id="IPR052524">
    <property type="entry name" value="MFS_Cyanate_Porter"/>
</dbReference>
<feature type="transmembrane region" description="Helical" evidence="1">
    <location>
        <begin position="37"/>
        <end position="62"/>
    </location>
</feature>
<feature type="transmembrane region" description="Helical" evidence="1">
    <location>
        <begin position="195"/>
        <end position="214"/>
    </location>
</feature>
<protein>
    <submittedName>
        <fullName evidence="2">MFS transporter, CP family, cyanate transporter</fullName>
    </submittedName>
</protein>
<feature type="transmembrane region" description="Helical" evidence="1">
    <location>
        <begin position="105"/>
        <end position="123"/>
    </location>
</feature>
<dbReference type="STRING" id="156980.SAMN04489745_1069"/>
<gene>
    <name evidence="2" type="ORF">SAMN04489745_1069</name>
</gene>
<feature type="transmembrane region" description="Helical" evidence="1">
    <location>
        <begin position="68"/>
        <end position="93"/>
    </location>
</feature>
<dbReference type="SUPFAM" id="SSF103473">
    <property type="entry name" value="MFS general substrate transporter"/>
    <property type="match status" value="1"/>
</dbReference>
<feature type="transmembrane region" description="Helical" evidence="1">
    <location>
        <begin position="129"/>
        <end position="151"/>
    </location>
</feature>
<dbReference type="PANTHER" id="PTHR23523">
    <property type="match status" value="1"/>
</dbReference>